<dbReference type="PATRIC" id="fig|1603606.3.peg.862"/>
<accession>A0A0M3QF72</accession>
<proteinExistence type="inferred from homology"/>
<dbReference type="Pfam" id="PF00982">
    <property type="entry name" value="Glyco_transf_20"/>
    <property type="match status" value="1"/>
</dbReference>
<dbReference type="PANTHER" id="PTHR10788:SF106">
    <property type="entry name" value="BCDNA.GH08860"/>
    <property type="match status" value="1"/>
</dbReference>
<dbReference type="PANTHER" id="PTHR10788">
    <property type="entry name" value="TREHALOSE-6-PHOSPHATE SYNTHASE"/>
    <property type="match status" value="1"/>
</dbReference>
<organism evidence="2 3">
    <name type="scientific">Desulfuromonas soudanensis</name>
    <dbReference type="NCBI Taxonomy" id="1603606"/>
    <lineage>
        <taxon>Bacteria</taxon>
        <taxon>Pseudomonadati</taxon>
        <taxon>Thermodesulfobacteriota</taxon>
        <taxon>Desulfuromonadia</taxon>
        <taxon>Desulfuromonadales</taxon>
        <taxon>Desulfuromonadaceae</taxon>
        <taxon>Desulfuromonas</taxon>
    </lineage>
</organism>
<dbReference type="GO" id="GO:0004805">
    <property type="term" value="F:trehalose-phosphatase activity"/>
    <property type="evidence" value="ECO:0007669"/>
    <property type="project" value="TreeGrafter"/>
</dbReference>
<dbReference type="Gene3D" id="3.40.50.2000">
    <property type="entry name" value="Glycogen Phosphorylase B"/>
    <property type="match status" value="2"/>
</dbReference>
<dbReference type="GO" id="GO:0005829">
    <property type="term" value="C:cytosol"/>
    <property type="evidence" value="ECO:0007669"/>
    <property type="project" value="TreeGrafter"/>
</dbReference>
<dbReference type="OrthoDB" id="9815690at2"/>
<reference evidence="2 3" key="1">
    <citation type="submission" date="2015-07" db="EMBL/GenBank/DDBJ databases">
        <title>Isolation and Genomic Characterization of a Novel Halophilic Metal-Reducing Deltaproteobacterium from the Deep Subsurface.</title>
        <authorList>
            <person name="Badalamenti J.P."/>
            <person name="Summers Z.M."/>
            <person name="Gralnick J.A."/>
            <person name="Bond D.R."/>
        </authorList>
    </citation>
    <scope>NUCLEOTIDE SEQUENCE [LARGE SCALE GENOMIC DNA]</scope>
    <source>
        <strain evidence="2 3">WTL</strain>
    </source>
</reference>
<dbReference type="AlphaFoldDB" id="A0A0M3QF72"/>
<name>A0A0M3QF72_9BACT</name>
<comment type="similarity">
    <text evidence="1">Belongs to the glycosyltransferase 20 family.</text>
</comment>
<dbReference type="GO" id="GO:0003825">
    <property type="term" value="F:alpha,alpha-trehalose-phosphate synthase (UDP-forming) activity"/>
    <property type="evidence" value="ECO:0007669"/>
    <property type="project" value="TreeGrafter"/>
</dbReference>
<protein>
    <submittedName>
        <fullName evidence="2">Trehalose 6-phosphate synthase</fullName>
    </submittedName>
</protein>
<evidence type="ECO:0000313" key="2">
    <source>
        <dbReference type="EMBL" id="ALC15573.1"/>
    </source>
</evidence>
<dbReference type="CDD" id="cd03788">
    <property type="entry name" value="GT20_TPS"/>
    <property type="match status" value="1"/>
</dbReference>
<dbReference type="STRING" id="1603606.DSOUD_0786"/>
<dbReference type="EMBL" id="CP010802">
    <property type="protein sequence ID" value="ALC15573.1"/>
    <property type="molecule type" value="Genomic_DNA"/>
</dbReference>
<sequence length="478" mass="55332">MEKQKRLVVVSNRLPIVVGQQEEAWEIAPGSGGLVTALAPILKSRNGLWIGWPGCGEEAPLDELFARFSQEHNYRLHPVPLTETEVEKYYLGFSNETLWPLFHDLLGHCHFSQENWLAYDEVNRRFAEGILQVATEDDLIWVQDYQLALVGAHLRQMGVRQSLAYFLHIPFPSPDLLRRLPWKIELLRALLEYDLIGFQTLRDRRNFTNGVLAFLPGAEVLSRQRHYTLIKWKNRVIKTGHFPISIDFDQFDADARSTEVADAAWYLHEKFQDHQLILGIDRLDYTKGIPERFLAFERALQKYPALHKNLSLLQVVVPSRTLVPEYQTLKEELDGLAGRINGHFAEPGWTPIHYQFRSLDRVQLLAYYRTSEMALITPLRDGMNLVAKEYCACSVDHDGVLILSEFAGAADQLGKEALLVNPYDIEETADAIYRAFTMEPEERRRRMHRLRAQIRRNDVHRWARSFLAENKIQRAPPL</sequence>
<dbReference type="SUPFAM" id="SSF53756">
    <property type="entry name" value="UDP-Glycosyltransferase/glycogen phosphorylase"/>
    <property type="match status" value="1"/>
</dbReference>
<keyword evidence="3" id="KW-1185">Reference proteome</keyword>
<evidence type="ECO:0000313" key="3">
    <source>
        <dbReference type="Proteomes" id="UP000057158"/>
    </source>
</evidence>
<evidence type="ECO:0000256" key="1">
    <source>
        <dbReference type="ARBA" id="ARBA00008799"/>
    </source>
</evidence>
<gene>
    <name evidence="2" type="ORF">DSOUD_0786</name>
</gene>
<dbReference type="Proteomes" id="UP000057158">
    <property type="component" value="Chromosome"/>
</dbReference>
<dbReference type="RefSeq" id="WP_053549767.1">
    <property type="nucleotide sequence ID" value="NZ_CP010802.1"/>
</dbReference>
<dbReference type="KEGG" id="des:DSOUD_0786"/>
<dbReference type="GO" id="GO:0005992">
    <property type="term" value="P:trehalose biosynthetic process"/>
    <property type="evidence" value="ECO:0007669"/>
    <property type="project" value="InterPro"/>
</dbReference>
<dbReference type="InterPro" id="IPR001830">
    <property type="entry name" value="Glyco_trans_20"/>
</dbReference>